<evidence type="ECO:0000256" key="1">
    <source>
        <dbReference type="SAM" id="Phobius"/>
    </source>
</evidence>
<protein>
    <submittedName>
        <fullName evidence="2">Uncharacterized protein</fullName>
    </submittedName>
</protein>
<dbReference type="Proteomes" id="UP000644507">
    <property type="component" value="Unassembled WGS sequence"/>
</dbReference>
<proteinExistence type="predicted"/>
<comment type="caution">
    <text evidence="2">The sequence shown here is derived from an EMBL/GenBank/DDBJ whole genome shotgun (WGS) entry which is preliminary data.</text>
</comment>
<keyword evidence="3" id="KW-1185">Reference proteome</keyword>
<gene>
    <name evidence="2" type="ORF">GCM10007100_35910</name>
</gene>
<dbReference type="EMBL" id="BMXI01000018">
    <property type="protein sequence ID" value="GHC64944.1"/>
    <property type="molecule type" value="Genomic_DNA"/>
</dbReference>
<evidence type="ECO:0000313" key="2">
    <source>
        <dbReference type="EMBL" id="GHC64944.1"/>
    </source>
</evidence>
<reference evidence="2" key="1">
    <citation type="journal article" date="2014" name="Int. J. Syst. Evol. Microbiol.">
        <title>Complete genome sequence of Corynebacterium casei LMG S-19264T (=DSM 44701T), isolated from a smear-ripened cheese.</title>
        <authorList>
            <consortium name="US DOE Joint Genome Institute (JGI-PGF)"/>
            <person name="Walter F."/>
            <person name="Albersmeier A."/>
            <person name="Kalinowski J."/>
            <person name="Ruckert C."/>
        </authorList>
    </citation>
    <scope>NUCLEOTIDE SEQUENCE</scope>
    <source>
        <strain evidence="2">KCTC 12988</strain>
    </source>
</reference>
<organism evidence="2 3">
    <name type="scientific">Roseibacillus persicicus</name>
    <dbReference type="NCBI Taxonomy" id="454148"/>
    <lineage>
        <taxon>Bacteria</taxon>
        <taxon>Pseudomonadati</taxon>
        <taxon>Verrucomicrobiota</taxon>
        <taxon>Verrucomicrobiia</taxon>
        <taxon>Verrucomicrobiales</taxon>
        <taxon>Verrucomicrobiaceae</taxon>
        <taxon>Roseibacillus</taxon>
    </lineage>
</organism>
<sequence>MERVAREVMLQPRKTNRIQALFGHVAIMVVTLVAAEVACMLFIYGWMQKEQGAVVLMGLVALPLWATFLTLAYTAERRLWVGLAFLGVGLVGSLLLYIFS</sequence>
<evidence type="ECO:0000313" key="3">
    <source>
        <dbReference type="Proteomes" id="UP000644507"/>
    </source>
</evidence>
<feature type="transmembrane region" description="Helical" evidence="1">
    <location>
        <begin position="21"/>
        <end position="47"/>
    </location>
</feature>
<reference evidence="2" key="2">
    <citation type="submission" date="2020-09" db="EMBL/GenBank/DDBJ databases">
        <authorList>
            <person name="Sun Q."/>
            <person name="Kim S."/>
        </authorList>
    </citation>
    <scope>NUCLEOTIDE SEQUENCE</scope>
    <source>
        <strain evidence="2">KCTC 12988</strain>
    </source>
</reference>
<feature type="transmembrane region" description="Helical" evidence="1">
    <location>
        <begin position="79"/>
        <end position="99"/>
    </location>
</feature>
<dbReference type="AlphaFoldDB" id="A0A918TWJ3"/>
<keyword evidence="1" id="KW-0812">Transmembrane</keyword>
<name>A0A918TWJ3_9BACT</name>
<keyword evidence="1" id="KW-1133">Transmembrane helix</keyword>
<feature type="transmembrane region" description="Helical" evidence="1">
    <location>
        <begin position="53"/>
        <end position="72"/>
    </location>
</feature>
<accession>A0A918TWJ3</accession>
<keyword evidence="1" id="KW-0472">Membrane</keyword>